<accession>A0A444XJC1</accession>
<sequence>MGRRKQRCKQHWTMLVEWGVLIVLRYSKVGVVIVQLLCRIMLLLLSIVTIRSILDQQAVTLEELLP</sequence>
<dbReference type="AlphaFoldDB" id="A0A444XJC1"/>
<keyword evidence="2" id="KW-1185">Reference proteome</keyword>
<comment type="caution">
    <text evidence="1">The sequence shown here is derived from an EMBL/GenBank/DDBJ whole genome shotgun (WGS) entry which is preliminary data.</text>
</comment>
<protein>
    <submittedName>
        <fullName evidence="1">Uncharacterized protein</fullName>
    </submittedName>
</protein>
<proteinExistence type="predicted"/>
<reference evidence="1 2" key="1">
    <citation type="submission" date="2019-01" db="EMBL/GenBank/DDBJ databases">
        <title>Sequencing of cultivated peanut Arachis hypogaea provides insights into genome evolution and oil improvement.</title>
        <authorList>
            <person name="Chen X."/>
        </authorList>
    </citation>
    <scope>NUCLEOTIDE SEQUENCE [LARGE SCALE GENOMIC DNA]</scope>
    <source>
        <strain evidence="2">cv. Fuhuasheng</strain>
        <tissue evidence="1">Leaves</tissue>
    </source>
</reference>
<dbReference type="EMBL" id="SDMP01000019">
    <property type="protein sequence ID" value="RYQ89770.1"/>
    <property type="molecule type" value="Genomic_DNA"/>
</dbReference>
<name>A0A444XJC1_ARAHY</name>
<evidence type="ECO:0000313" key="1">
    <source>
        <dbReference type="EMBL" id="RYQ89770.1"/>
    </source>
</evidence>
<evidence type="ECO:0000313" key="2">
    <source>
        <dbReference type="Proteomes" id="UP000289738"/>
    </source>
</evidence>
<gene>
    <name evidence="1" type="ORF">Ahy_B09g096243</name>
</gene>
<organism evidence="1 2">
    <name type="scientific">Arachis hypogaea</name>
    <name type="common">Peanut</name>
    <dbReference type="NCBI Taxonomy" id="3818"/>
    <lineage>
        <taxon>Eukaryota</taxon>
        <taxon>Viridiplantae</taxon>
        <taxon>Streptophyta</taxon>
        <taxon>Embryophyta</taxon>
        <taxon>Tracheophyta</taxon>
        <taxon>Spermatophyta</taxon>
        <taxon>Magnoliopsida</taxon>
        <taxon>eudicotyledons</taxon>
        <taxon>Gunneridae</taxon>
        <taxon>Pentapetalae</taxon>
        <taxon>rosids</taxon>
        <taxon>fabids</taxon>
        <taxon>Fabales</taxon>
        <taxon>Fabaceae</taxon>
        <taxon>Papilionoideae</taxon>
        <taxon>50 kb inversion clade</taxon>
        <taxon>dalbergioids sensu lato</taxon>
        <taxon>Dalbergieae</taxon>
        <taxon>Pterocarpus clade</taxon>
        <taxon>Arachis</taxon>
    </lineage>
</organism>
<dbReference type="Proteomes" id="UP000289738">
    <property type="component" value="Chromosome B09"/>
</dbReference>